<sequence>MKKHISVLYGLVLVGNISLALIIVTKVQSSTNTLQSESKLTFENKIKEHLVSKGLTATNLPIQIHNSDEEINQAVMLLSSQFNVNEQRFIEVLSNRILQKKSIDIKNTDNLIAIAQVCNGGYISSETLQLIHEFTNIKNEVILV</sequence>
<accession>A0A975AYY7</accession>
<evidence type="ECO:0000313" key="2">
    <source>
        <dbReference type="Proteomes" id="UP000671852"/>
    </source>
</evidence>
<dbReference type="EMBL" id="CP046072">
    <property type="protein sequence ID" value="QSZ41080.1"/>
    <property type="molecule type" value="Genomic_DNA"/>
</dbReference>
<organism evidence="1 2">
    <name type="scientific">Sulfurimonas aquatica</name>
    <dbReference type="NCBI Taxonomy" id="2672570"/>
    <lineage>
        <taxon>Bacteria</taxon>
        <taxon>Pseudomonadati</taxon>
        <taxon>Campylobacterota</taxon>
        <taxon>Epsilonproteobacteria</taxon>
        <taxon>Campylobacterales</taxon>
        <taxon>Sulfurimonadaceae</taxon>
        <taxon>Sulfurimonas</taxon>
    </lineage>
</organism>
<evidence type="ECO:0000313" key="1">
    <source>
        <dbReference type="EMBL" id="QSZ41080.1"/>
    </source>
</evidence>
<dbReference type="KEGG" id="saqt:GJV85_02760"/>
<dbReference type="RefSeq" id="WP_207562352.1">
    <property type="nucleotide sequence ID" value="NZ_CP046072.1"/>
</dbReference>
<keyword evidence="2" id="KW-1185">Reference proteome</keyword>
<protein>
    <submittedName>
        <fullName evidence="1">Uncharacterized protein</fullName>
    </submittedName>
</protein>
<reference evidence="1" key="2">
    <citation type="submission" date="2021-04" db="EMBL/GenBank/DDBJ databases">
        <title>Isolation and characterization of a novel species of the genus Sulfurimonas.</title>
        <authorList>
            <person name="Fukui M."/>
        </authorList>
    </citation>
    <scope>NUCLEOTIDE SEQUENCE</scope>
    <source>
        <strain evidence="1">H1576</strain>
    </source>
</reference>
<gene>
    <name evidence="1" type="ORF">GJV85_02760</name>
</gene>
<dbReference type="Proteomes" id="UP000671852">
    <property type="component" value="Chromosome"/>
</dbReference>
<name>A0A975AYY7_9BACT</name>
<proteinExistence type="predicted"/>
<dbReference type="AlphaFoldDB" id="A0A975AYY7"/>
<reference evidence="1" key="1">
    <citation type="submission" date="2019-11" db="EMBL/GenBank/DDBJ databases">
        <authorList>
            <person name="Kojima H."/>
        </authorList>
    </citation>
    <scope>NUCLEOTIDE SEQUENCE</scope>
    <source>
        <strain evidence="1">H1576</strain>
    </source>
</reference>